<dbReference type="InterPro" id="IPR002347">
    <property type="entry name" value="SDR_fam"/>
</dbReference>
<dbReference type="RefSeq" id="WP_306455894.1">
    <property type="nucleotide sequence ID" value="NZ_JACBYR010000001.1"/>
</dbReference>
<dbReference type="InterPro" id="IPR020904">
    <property type="entry name" value="Sc_DH/Rdtase_CS"/>
</dbReference>
<dbReference type="PANTHER" id="PTHR48107">
    <property type="entry name" value="NADPH-DEPENDENT ALDEHYDE REDUCTASE-LIKE PROTEIN, CHLOROPLASTIC-RELATED"/>
    <property type="match status" value="1"/>
</dbReference>
<proteinExistence type="inferred from homology"/>
<dbReference type="Pfam" id="PF13561">
    <property type="entry name" value="adh_short_C2"/>
    <property type="match status" value="1"/>
</dbReference>
<dbReference type="EMBL" id="JACBYR010000001">
    <property type="protein sequence ID" value="NYE83612.1"/>
    <property type="molecule type" value="Genomic_DNA"/>
</dbReference>
<protein>
    <recommendedName>
        <fullName evidence="3">Uncharacterized oxidoreductase YghA</fullName>
    </recommendedName>
</protein>
<evidence type="ECO:0000313" key="6">
    <source>
        <dbReference type="Proteomes" id="UP000542125"/>
    </source>
</evidence>
<organism evidence="5 6">
    <name type="scientific">Pigmentiphaga litoralis</name>
    <dbReference type="NCBI Taxonomy" id="516702"/>
    <lineage>
        <taxon>Bacteria</taxon>
        <taxon>Pseudomonadati</taxon>
        <taxon>Pseudomonadota</taxon>
        <taxon>Betaproteobacteria</taxon>
        <taxon>Burkholderiales</taxon>
        <taxon>Alcaligenaceae</taxon>
        <taxon>Pigmentiphaga</taxon>
    </lineage>
</organism>
<dbReference type="PROSITE" id="PS51318">
    <property type="entry name" value="TAT"/>
    <property type="match status" value="1"/>
</dbReference>
<dbReference type="CDD" id="cd05355">
    <property type="entry name" value="SDR_c1"/>
    <property type="match status" value="1"/>
</dbReference>
<name>A0A7Y9LMG6_9BURK</name>
<dbReference type="PRINTS" id="PR00080">
    <property type="entry name" value="SDRFAMILY"/>
</dbReference>
<dbReference type="PANTHER" id="PTHR48107:SF16">
    <property type="entry name" value="NADPH-DEPENDENT ALDEHYDE REDUCTASE 1, CHLOROPLASTIC"/>
    <property type="match status" value="1"/>
</dbReference>
<keyword evidence="2" id="KW-0560">Oxidoreductase</keyword>
<keyword evidence="6" id="KW-1185">Reference proteome</keyword>
<accession>A0A7Y9LMG6</accession>
<dbReference type="NCBIfam" id="NF004782">
    <property type="entry name" value="PRK06128.1"/>
    <property type="match status" value="1"/>
</dbReference>
<dbReference type="PRINTS" id="PR00081">
    <property type="entry name" value="GDHRDH"/>
</dbReference>
<evidence type="ECO:0000256" key="2">
    <source>
        <dbReference type="ARBA" id="ARBA00023002"/>
    </source>
</evidence>
<gene>
    <name evidence="5" type="ORF">FHW18_002883</name>
</gene>
<dbReference type="PROSITE" id="PS00061">
    <property type="entry name" value="ADH_SHORT"/>
    <property type="match status" value="1"/>
</dbReference>
<dbReference type="SUPFAM" id="SSF51735">
    <property type="entry name" value="NAD(P)-binding Rossmann-fold domains"/>
    <property type="match status" value="1"/>
</dbReference>
<dbReference type="InterPro" id="IPR036291">
    <property type="entry name" value="NAD(P)-bd_dom_sf"/>
</dbReference>
<dbReference type="InterPro" id="IPR006311">
    <property type="entry name" value="TAT_signal"/>
</dbReference>
<evidence type="ECO:0000256" key="4">
    <source>
        <dbReference type="SAM" id="MobiDB-lite"/>
    </source>
</evidence>
<feature type="region of interest" description="Disordered" evidence="4">
    <location>
        <begin position="46"/>
        <end position="90"/>
    </location>
</feature>
<dbReference type="FunFam" id="3.40.50.720:FF:000097">
    <property type="entry name" value="SDR family oxidoreductase"/>
    <property type="match status" value="1"/>
</dbReference>
<dbReference type="Gene3D" id="3.40.50.720">
    <property type="entry name" value="NAD(P)-binding Rossmann-like Domain"/>
    <property type="match status" value="1"/>
</dbReference>
<comment type="similarity">
    <text evidence="1">Belongs to the short-chain dehydrogenases/reductases (SDR) family.</text>
</comment>
<dbReference type="GO" id="GO:0016614">
    <property type="term" value="F:oxidoreductase activity, acting on CH-OH group of donors"/>
    <property type="evidence" value="ECO:0007669"/>
    <property type="project" value="UniProtKB-ARBA"/>
</dbReference>
<evidence type="ECO:0000256" key="1">
    <source>
        <dbReference type="ARBA" id="ARBA00006484"/>
    </source>
</evidence>
<dbReference type="Proteomes" id="UP000542125">
    <property type="component" value="Unassembled WGS sequence"/>
</dbReference>
<dbReference type="AlphaFoldDB" id="A0A7Y9LMG6"/>
<evidence type="ECO:0000256" key="3">
    <source>
        <dbReference type="ARBA" id="ARBA00067437"/>
    </source>
</evidence>
<reference evidence="5 6" key="1">
    <citation type="submission" date="2020-07" db="EMBL/GenBank/DDBJ databases">
        <title>Genomic Encyclopedia of Type Strains, Phase IV (KMG-V): Genome sequencing to study the core and pangenomes of soil and plant-associated prokaryotes.</title>
        <authorList>
            <person name="Whitman W."/>
        </authorList>
    </citation>
    <scope>NUCLEOTIDE SEQUENCE [LARGE SCALE GENOMIC DNA]</scope>
    <source>
        <strain evidence="5 6">SAS40</strain>
    </source>
</reference>
<sequence length="356" mass="37058">MTHDADTPNTPNSPKARRHFVGGLTTGLVAAMATPVTAQTASMSAGATGAAGGSAGATAGPMQSVKRNPVTQYPKPPFAKQPQDFPGLASRMNPRPDHGETTYQGSGRLLGRKALITGGDSGIGRAAAIAYAREGADVAINYLPEEESDAREVVEWIRASGRKAVAIPGDIRSETFCNQLVNSAAQQLGGLDILVNNAGKQHSVDSITELTTEQFDATFRTNVYAMFWITKAAMAHLGEGASIINTASVVAYEPPANLLDYAQTKASIVAFTKSLSKQLAKKGIRVNAVAPGPFWTPLQPSGGQTQEKLTQFGADSPLGRPGQPAEIAPVYVLLASQESSYATGQVYGATGGAGFP</sequence>
<evidence type="ECO:0000313" key="5">
    <source>
        <dbReference type="EMBL" id="NYE83612.1"/>
    </source>
</evidence>
<comment type="caution">
    <text evidence="5">The sequence shown here is derived from an EMBL/GenBank/DDBJ whole genome shotgun (WGS) entry which is preliminary data.</text>
</comment>